<dbReference type="OrthoDB" id="9802824at2"/>
<dbReference type="GO" id="GO:0032263">
    <property type="term" value="P:GMP salvage"/>
    <property type="evidence" value="ECO:0007669"/>
    <property type="project" value="TreeGrafter"/>
</dbReference>
<keyword evidence="5" id="KW-1185">Reference proteome</keyword>
<dbReference type="CDD" id="cd06223">
    <property type="entry name" value="PRTases_typeI"/>
    <property type="match status" value="1"/>
</dbReference>
<keyword evidence="4" id="KW-0328">Glycosyltransferase</keyword>
<organism evidence="4 5">
    <name type="scientific">Cellvibrio japonicus (strain Ueda107)</name>
    <name type="common">Pseudomonas fluorescens subsp. cellulosa</name>
    <dbReference type="NCBI Taxonomy" id="498211"/>
    <lineage>
        <taxon>Bacteria</taxon>
        <taxon>Pseudomonadati</taxon>
        <taxon>Pseudomonadota</taxon>
        <taxon>Gammaproteobacteria</taxon>
        <taxon>Cellvibrionales</taxon>
        <taxon>Cellvibrionaceae</taxon>
        <taxon>Cellvibrio</taxon>
    </lineage>
</organism>
<reference evidence="4 5" key="1">
    <citation type="journal article" date="2008" name="J. Bacteriol.">
        <title>Insights into plant cell wall degradation from the genome sequence of the soil bacterium Cellvibrio japonicus.</title>
        <authorList>
            <person name="Deboy R.T."/>
            <person name="Mongodin E.F."/>
            <person name="Fouts D.E."/>
            <person name="Tailford L.E."/>
            <person name="Khouri H."/>
            <person name="Emerson J.B."/>
            <person name="Mohamoud Y."/>
            <person name="Watkins K."/>
            <person name="Henrissat B."/>
            <person name="Gilbert H.J."/>
            <person name="Nelson K.E."/>
        </authorList>
    </citation>
    <scope>NUCLEOTIDE SEQUENCE [LARGE SCALE GENOMIC DNA]</scope>
    <source>
        <strain evidence="4 5">Ueda107</strain>
    </source>
</reference>
<dbReference type="HOGENOM" id="CLU_073615_2_0_6"/>
<dbReference type="GO" id="GO:0046100">
    <property type="term" value="P:hypoxanthine metabolic process"/>
    <property type="evidence" value="ECO:0007669"/>
    <property type="project" value="TreeGrafter"/>
</dbReference>
<gene>
    <name evidence="4" type="ordered locus">CJA_3787</name>
</gene>
<dbReference type="GO" id="GO:0000287">
    <property type="term" value="F:magnesium ion binding"/>
    <property type="evidence" value="ECO:0007669"/>
    <property type="project" value="TreeGrafter"/>
</dbReference>
<feature type="domain" description="Phosphoribosyltransferase" evidence="3">
    <location>
        <begin position="13"/>
        <end position="164"/>
    </location>
</feature>
<dbReference type="eggNOG" id="COG0634">
    <property type="taxonomic scope" value="Bacteria"/>
</dbReference>
<dbReference type="SUPFAM" id="SSF53271">
    <property type="entry name" value="PRTase-like"/>
    <property type="match status" value="1"/>
</dbReference>
<evidence type="ECO:0000259" key="3">
    <source>
        <dbReference type="Pfam" id="PF00156"/>
    </source>
</evidence>
<dbReference type="GO" id="GO:0006178">
    <property type="term" value="P:guanine salvage"/>
    <property type="evidence" value="ECO:0007669"/>
    <property type="project" value="TreeGrafter"/>
</dbReference>
<comment type="catalytic activity">
    <reaction evidence="2">
        <text>IMP + diphosphate = hypoxanthine + 5-phospho-alpha-D-ribose 1-diphosphate</text>
        <dbReference type="Rhea" id="RHEA:17973"/>
        <dbReference type="ChEBI" id="CHEBI:17368"/>
        <dbReference type="ChEBI" id="CHEBI:33019"/>
        <dbReference type="ChEBI" id="CHEBI:58017"/>
        <dbReference type="ChEBI" id="CHEBI:58053"/>
        <dbReference type="EC" id="2.4.2.8"/>
    </reaction>
    <physiologicalReaction direction="right-to-left" evidence="2">
        <dbReference type="Rhea" id="RHEA:17975"/>
    </physiologicalReaction>
</comment>
<keyword evidence="4" id="KW-0808">Transferase</keyword>
<dbReference type="NCBIfam" id="NF006605">
    <property type="entry name" value="PRK09162.1"/>
    <property type="match status" value="1"/>
</dbReference>
<dbReference type="PANTHER" id="PTHR43340:SF1">
    <property type="entry name" value="HYPOXANTHINE PHOSPHORIBOSYLTRANSFERASE"/>
    <property type="match status" value="1"/>
</dbReference>
<name>B3PIQ5_CELJU</name>
<dbReference type="GO" id="GO:0004422">
    <property type="term" value="F:hypoxanthine phosphoribosyltransferase activity"/>
    <property type="evidence" value="ECO:0007669"/>
    <property type="project" value="TreeGrafter"/>
</dbReference>
<evidence type="ECO:0000256" key="2">
    <source>
        <dbReference type="ARBA" id="ARBA00049402"/>
    </source>
</evidence>
<dbReference type="GO" id="GO:0005829">
    <property type="term" value="C:cytosol"/>
    <property type="evidence" value="ECO:0007669"/>
    <property type="project" value="TreeGrafter"/>
</dbReference>
<dbReference type="STRING" id="498211.CJA_3787"/>
<dbReference type="InterPro" id="IPR050408">
    <property type="entry name" value="HGPRT"/>
</dbReference>
<sequence length="180" mass="20246">MNSEIQDHSFTSKQLFDNKEIMSSISHIAAQINSTLKNQKIIVICVMKGALVFCGHLLPLLKVNINLDYVHASRYGDSTKGSKLNWISECHESLNGKSVLIVDDICDEGKTLNEIKNYCLERGANEVYTAVLINRAMRENKEITPDFVGINLDDMRFVFGFGIDRDGYGRNLPNLYATPN</sequence>
<dbReference type="RefSeq" id="WP_012489352.1">
    <property type="nucleotide sequence ID" value="NC_010995.1"/>
</dbReference>
<dbReference type="EMBL" id="CP000934">
    <property type="protein sequence ID" value="ACE84736.1"/>
    <property type="molecule type" value="Genomic_DNA"/>
</dbReference>
<evidence type="ECO:0000313" key="4">
    <source>
        <dbReference type="EMBL" id="ACE84736.1"/>
    </source>
</evidence>
<evidence type="ECO:0000313" key="5">
    <source>
        <dbReference type="Proteomes" id="UP000001036"/>
    </source>
</evidence>
<dbReference type="KEGG" id="cja:CJA_3787"/>
<dbReference type="Pfam" id="PF00156">
    <property type="entry name" value="Pribosyltran"/>
    <property type="match status" value="1"/>
</dbReference>
<protein>
    <submittedName>
        <fullName evidence="4">Putative hypoxanthine phosphoribosyltransferase</fullName>
    </submittedName>
</protein>
<dbReference type="InterPro" id="IPR029057">
    <property type="entry name" value="PRTase-like"/>
</dbReference>
<dbReference type="InterPro" id="IPR000836">
    <property type="entry name" value="PRTase_dom"/>
</dbReference>
<dbReference type="PANTHER" id="PTHR43340">
    <property type="entry name" value="HYPOXANTHINE-GUANINE PHOSPHORIBOSYLTRANSFERASE"/>
    <property type="match status" value="1"/>
</dbReference>
<dbReference type="AlphaFoldDB" id="B3PIQ5"/>
<dbReference type="Gene3D" id="3.40.50.2020">
    <property type="match status" value="1"/>
</dbReference>
<dbReference type="Proteomes" id="UP000001036">
    <property type="component" value="Chromosome"/>
</dbReference>
<evidence type="ECO:0000256" key="1">
    <source>
        <dbReference type="ARBA" id="ARBA00048811"/>
    </source>
</evidence>
<proteinExistence type="predicted"/>
<comment type="catalytic activity">
    <reaction evidence="1">
        <text>GMP + diphosphate = guanine + 5-phospho-alpha-D-ribose 1-diphosphate</text>
        <dbReference type="Rhea" id="RHEA:25424"/>
        <dbReference type="ChEBI" id="CHEBI:16235"/>
        <dbReference type="ChEBI" id="CHEBI:33019"/>
        <dbReference type="ChEBI" id="CHEBI:58017"/>
        <dbReference type="ChEBI" id="CHEBI:58115"/>
        <dbReference type="EC" id="2.4.2.8"/>
    </reaction>
    <physiologicalReaction direction="right-to-left" evidence="1">
        <dbReference type="Rhea" id="RHEA:25426"/>
    </physiologicalReaction>
</comment>
<accession>B3PIQ5</accession>
<dbReference type="GO" id="GO:0032264">
    <property type="term" value="P:IMP salvage"/>
    <property type="evidence" value="ECO:0007669"/>
    <property type="project" value="TreeGrafter"/>
</dbReference>